<dbReference type="CDD" id="cd04301">
    <property type="entry name" value="NAT_SF"/>
    <property type="match status" value="1"/>
</dbReference>
<dbReference type="Gene3D" id="3.40.630.30">
    <property type="match status" value="2"/>
</dbReference>
<evidence type="ECO:0000313" key="2">
    <source>
        <dbReference type="EMBL" id="KAF2235961.1"/>
    </source>
</evidence>
<dbReference type="SUPFAM" id="SSF55729">
    <property type="entry name" value="Acyl-CoA N-acyltransferases (Nat)"/>
    <property type="match status" value="1"/>
</dbReference>
<evidence type="ECO:0000313" key="3">
    <source>
        <dbReference type="Proteomes" id="UP000800092"/>
    </source>
</evidence>
<dbReference type="Proteomes" id="UP000800092">
    <property type="component" value="Unassembled WGS sequence"/>
</dbReference>
<feature type="domain" description="N-acetyltransferase" evidence="1">
    <location>
        <begin position="118"/>
        <end position="283"/>
    </location>
</feature>
<dbReference type="InterPro" id="IPR016181">
    <property type="entry name" value="Acyl_CoA_acyltransferase"/>
</dbReference>
<organism evidence="2 3">
    <name type="scientific">Viridothelium virens</name>
    <name type="common">Speckled blister lichen</name>
    <name type="synonym">Trypethelium virens</name>
    <dbReference type="NCBI Taxonomy" id="1048519"/>
    <lineage>
        <taxon>Eukaryota</taxon>
        <taxon>Fungi</taxon>
        <taxon>Dikarya</taxon>
        <taxon>Ascomycota</taxon>
        <taxon>Pezizomycotina</taxon>
        <taxon>Dothideomycetes</taxon>
        <taxon>Dothideomycetes incertae sedis</taxon>
        <taxon>Trypetheliales</taxon>
        <taxon>Trypetheliaceae</taxon>
        <taxon>Viridothelium</taxon>
    </lineage>
</organism>
<proteinExistence type="predicted"/>
<sequence>MKELPSNFALLPVEPSDAPELVEVYFAAFQNAHSLFAWPRVPNIRKWWEDMLANECQDPHSHMLKIVELISTDSDVTAGTDAANNTDSHGSKVVAFGKWNHPRPTVEIDRKLPEWPEGSAKELNQTKFGTLIERRIEIMGPLEDHWCMSLLSSSTRSSFFHMIMLCQERKNNKTASINEHRAKSIQFYPLSRVVSQLIIDLDLELIATHPSFQGQGLGSVLMVWGTSRADAEGKECYVESAPKGLALYRKHGFIQRNTTTDFVDVDIPGYGLERDVCMVRPAQPKAVAQ</sequence>
<protein>
    <recommendedName>
        <fullName evidence="1">N-acetyltransferase domain-containing protein</fullName>
    </recommendedName>
</protein>
<dbReference type="InterPro" id="IPR000182">
    <property type="entry name" value="GNAT_dom"/>
</dbReference>
<dbReference type="PANTHER" id="PTHR42791">
    <property type="entry name" value="GNAT FAMILY ACETYLTRANSFERASE"/>
    <property type="match status" value="1"/>
</dbReference>
<dbReference type="Pfam" id="PF13508">
    <property type="entry name" value="Acetyltransf_7"/>
    <property type="match status" value="1"/>
</dbReference>
<dbReference type="OrthoDB" id="2115692at2759"/>
<reference evidence="2" key="1">
    <citation type="journal article" date="2020" name="Stud. Mycol.">
        <title>101 Dothideomycetes genomes: a test case for predicting lifestyles and emergence of pathogens.</title>
        <authorList>
            <person name="Haridas S."/>
            <person name="Albert R."/>
            <person name="Binder M."/>
            <person name="Bloem J."/>
            <person name="Labutti K."/>
            <person name="Salamov A."/>
            <person name="Andreopoulos B."/>
            <person name="Baker S."/>
            <person name="Barry K."/>
            <person name="Bills G."/>
            <person name="Bluhm B."/>
            <person name="Cannon C."/>
            <person name="Castanera R."/>
            <person name="Culley D."/>
            <person name="Daum C."/>
            <person name="Ezra D."/>
            <person name="Gonzalez J."/>
            <person name="Henrissat B."/>
            <person name="Kuo A."/>
            <person name="Liang C."/>
            <person name="Lipzen A."/>
            <person name="Lutzoni F."/>
            <person name="Magnuson J."/>
            <person name="Mondo S."/>
            <person name="Nolan M."/>
            <person name="Ohm R."/>
            <person name="Pangilinan J."/>
            <person name="Park H.-J."/>
            <person name="Ramirez L."/>
            <person name="Alfaro M."/>
            <person name="Sun H."/>
            <person name="Tritt A."/>
            <person name="Yoshinaga Y."/>
            <person name="Zwiers L.-H."/>
            <person name="Turgeon B."/>
            <person name="Goodwin S."/>
            <person name="Spatafora J."/>
            <person name="Crous P."/>
            <person name="Grigoriev I."/>
        </authorList>
    </citation>
    <scope>NUCLEOTIDE SEQUENCE</scope>
    <source>
        <strain evidence="2">Tuck. ex Michener</strain>
    </source>
</reference>
<dbReference type="InterPro" id="IPR052523">
    <property type="entry name" value="Trichothecene_AcTrans"/>
</dbReference>
<evidence type="ECO:0000259" key="1">
    <source>
        <dbReference type="PROSITE" id="PS51186"/>
    </source>
</evidence>
<dbReference type="PANTHER" id="PTHR42791:SF14">
    <property type="entry name" value="N-ACETYLTRANSFERASE DOMAIN-CONTAINING PROTEIN"/>
    <property type="match status" value="1"/>
</dbReference>
<dbReference type="GO" id="GO:0016747">
    <property type="term" value="F:acyltransferase activity, transferring groups other than amino-acyl groups"/>
    <property type="evidence" value="ECO:0007669"/>
    <property type="project" value="InterPro"/>
</dbReference>
<accession>A0A6A6HDK6</accession>
<dbReference type="AlphaFoldDB" id="A0A6A6HDK6"/>
<keyword evidence="3" id="KW-1185">Reference proteome</keyword>
<gene>
    <name evidence="2" type="ORF">EV356DRAFT_513532</name>
</gene>
<dbReference type="EMBL" id="ML991788">
    <property type="protein sequence ID" value="KAF2235961.1"/>
    <property type="molecule type" value="Genomic_DNA"/>
</dbReference>
<name>A0A6A6HDK6_VIRVR</name>
<dbReference type="PROSITE" id="PS51186">
    <property type="entry name" value="GNAT"/>
    <property type="match status" value="1"/>
</dbReference>